<feature type="region of interest" description="Disordered" evidence="1">
    <location>
        <begin position="1"/>
        <end position="33"/>
    </location>
</feature>
<keyword evidence="3" id="KW-1185">Reference proteome</keyword>
<organism evidence="2 3">
    <name type="scientific">Portunus trituberculatus</name>
    <name type="common">Swimming crab</name>
    <name type="synonym">Neptunus trituberculatus</name>
    <dbReference type="NCBI Taxonomy" id="210409"/>
    <lineage>
        <taxon>Eukaryota</taxon>
        <taxon>Metazoa</taxon>
        <taxon>Ecdysozoa</taxon>
        <taxon>Arthropoda</taxon>
        <taxon>Crustacea</taxon>
        <taxon>Multicrustacea</taxon>
        <taxon>Malacostraca</taxon>
        <taxon>Eumalacostraca</taxon>
        <taxon>Eucarida</taxon>
        <taxon>Decapoda</taxon>
        <taxon>Pleocyemata</taxon>
        <taxon>Brachyura</taxon>
        <taxon>Eubrachyura</taxon>
        <taxon>Portunoidea</taxon>
        <taxon>Portunidae</taxon>
        <taxon>Portuninae</taxon>
        <taxon>Portunus</taxon>
    </lineage>
</organism>
<feature type="compositionally biased region" description="Basic and acidic residues" evidence="1">
    <location>
        <begin position="19"/>
        <end position="31"/>
    </location>
</feature>
<evidence type="ECO:0000256" key="1">
    <source>
        <dbReference type="SAM" id="MobiDB-lite"/>
    </source>
</evidence>
<protein>
    <submittedName>
        <fullName evidence="2">Uncharacterized protein</fullName>
    </submittedName>
</protein>
<accession>A0A5B7JP61</accession>
<sequence length="56" mass="6448">MSKRSFENETIIGDSYRPQLEHKNVRKEGSCKRPPGLHEAVPVCLKLPYSIYHPNP</sequence>
<gene>
    <name evidence="2" type="ORF">E2C01_093200</name>
</gene>
<evidence type="ECO:0000313" key="3">
    <source>
        <dbReference type="Proteomes" id="UP000324222"/>
    </source>
</evidence>
<reference evidence="2 3" key="1">
    <citation type="submission" date="2019-05" db="EMBL/GenBank/DDBJ databases">
        <title>Another draft genome of Portunus trituberculatus and its Hox gene families provides insights of decapod evolution.</title>
        <authorList>
            <person name="Jeong J.-H."/>
            <person name="Song I."/>
            <person name="Kim S."/>
            <person name="Choi T."/>
            <person name="Kim D."/>
            <person name="Ryu S."/>
            <person name="Kim W."/>
        </authorList>
    </citation>
    <scope>NUCLEOTIDE SEQUENCE [LARGE SCALE GENOMIC DNA]</scope>
    <source>
        <tissue evidence="2">Muscle</tissue>
    </source>
</reference>
<dbReference type="EMBL" id="VSRR010111773">
    <property type="protein sequence ID" value="MPC97862.1"/>
    <property type="molecule type" value="Genomic_DNA"/>
</dbReference>
<proteinExistence type="predicted"/>
<dbReference type="Proteomes" id="UP000324222">
    <property type="component" value="Unassembled WGS sequence"/>
</dbReference>
<name>A0A5B7JP61_PORTR</name>
<dbReference type="AlphaFoldDB" id="A0A5B7JP61"/>
<comment type="caution">
    <text evidence="2">The sequence shown here is derived from an EMBL/GenBank/DDBJ whole genome shotgun (WGS) entry which is preliminary data.</text>
</comment>
<evidence type="ECO:0000313" key="2">
    <source>
        <dbReference type="EMBL" id="MPC97862.1"/>
    </source>
</evidence>